<dbReference type="Proteomes" id="UP000002432">
    <property type="component" value="Chromosome"/>
</dbReference>
<keyword evidence="2" id="KW-0238">DNA-binding</keyword>
<gene>
    <name evidence="6" type="ordered locus">Acid345_2902</name>
</gene>
<dbReference type="SUPFAM" id="SSF46894">
    <property type="entry name" value="C-terminal effector domain of the bipartite response regulators"/>
    <property type="match status" value="1"/>
</dbReference>
<evidence type="ECO:0000256" key="4">
    <source>
        <dbReference type="SAM" id="Phobius"/>
    </source>
</evidence>
<keyword evidence="4" id="KW-0812">Transmembrane</keyword>
<dbReference type="HOGENOM" id="CLU_000445_90_11_0"/>
<dbReference type="eggNOG" id="COG2197">
    <property type="taxonomic scope" value="Bacteria"/>
</dbReference>
<dbReference type="EnsemblBacteria" id="ABF41903">
    <property type="protein sequence ID" value="ABF41903"/>
    <property type="gene ID" value="Acid345_2902"/>
</dbReference>
<dbReference type="InterPro" id="IPR000792">
    <property type="entry name" value="Tscrpt_reg_LuxR_C"/>
</dbReference>
<protein>
    <submittedName>
        <fullName evidence="6">Transcriptional regulator, LuxR family</fullName>
    </submittedName>
</protein>
<dbReference type="Gene3D" id="1.10.10.10">
    <property type="entry name" value="Winged helix-like DNA-binding domain superfamily/Winged helix DNA-binding domain"/>
    <property type="match status" value="1"/>
</dbReference>
<dbReference type="InterPro" id="IPR016032">
    <property type="entry name" value="Sig_transdc_resp-reg_C-effctor"/>
</dbReference>
<dbReference type="PRINTS" id="PR00038">
    <property type="entry name" value="HTHLUXR"/>
</dbReference>
<dbReference type="GO" id="GO:0003677">
    <property type="term" value="F:DNA binding"/>
    <property type="evidence" value="ECO:0007669"/>
    <property type="project" value="UniProtKB-KW"/>
</dbReference>
<keyword evidence="1" id="KW-0805">Transcription regulation</keyword>
<dbReference type="GO" id="GO:0006355">
    <property type="term" value="P:regulation of DNA-templated transcription"/>
    <property type="evidence" value="ECO:0007669"/>
    <property type="project" value="InterPro"/>
</dbReference>
<keyword evidence="7" id="KW-1185">Reference proteome</keyword>
<keyword evidence="3" id="KW-0804">Transcription</keyword>
<evidence type="ECO:0000313" key="7">
    <source>
        <dbReference type="Proteomes" id="UP000002432"/>
    </source>
</evidence>
<name>Q1IMJ7_KORVE</name>
<organism evidence="6 7">
    <name type="scientific">Koribacter versatilis (strain Ellin345)</name>
    <dbReference type="NCBI Taxonomy" id="204669"/>
    <lineage>
        <taxon>Bacteria</taxon>
        <taxon>Pseudomonadati</taxon>
        <taxon>Acidobacteriota</taxon>
        <taxon>Terriglobia</taxon>
        <taxon>Terriglobales</taxon>
        <taxon>Candidatus Korobacteraceae</taxon>
        <taxon>Candidatus Korobacter</taxon>
    </lineage>
</organism>
<dbReference type="PANTHER" id="PTHR44688:SF16">
    <property type="entry name" value="DNA-BINDING TRANSCRIPTIONAL ACTIVATOR DEVR_DOSR"/>
    <property type="match status" value="1"/>
</dbReference>
<dbReference type="PANTHER" id="PTHR44688">
    <property type="entry name" value="DNA-BINDING TRANSCRIPTIONAL ACTIVATOR DEVR_DOSR"/>
    <property type="match status" value="1"/>
</dbReference>
<dbReference type="CDD" id="cd06170">
    <property type="entry name" value="LuxR_C_like"/>
    <property type="match status" value="1"/>
</dbReference>
<dbReference type="AlphaFoldDB" id="Q1IMJ7"/>
<dbReference type="InterPro" id="IPR036388">
    <property type="entry name" value="WH-like_DNA-bd_sf"/>
</dbReference>
<dbReference type="Pfam" id="PF00196">
    <property type="entry name" value="GerE"/>
    <property type="match status" value="1"/>
</dbReference>
<evidence type="ECO:0000256" key="3">
    <source>
        <dbReference type="ARBA" id="ARBA00023163"/>
    </source>
</evidence>
<dbReference type="PROSITE" id="PS00622">
    <property type="entry name" value="HTH_LUXR_1"/>
    <property type="match status" value="1"/>
</dbReference>
<evidence type="ECO:0000313" key="6">
    <source>
        <dbReference type="EMBL" id="ABF41903.1"/>
    </source>
</evidence>
<evidence type="ECO:0000259" key="5">
    <source>
        <dbReference type="PROSITE" id="PS50043"/>
    </source>
</evidence>
<accession>Q1IMJ7</accession>
<dbReference type="RefSeq" id="WP_011523704.1">
    <property type="nucleotide sequence ID" value="NC_008009.1"/>
</dbReference>
<dbReference type="PROSITE" id="PS50043">
    <property type="entry name" value="HTH_LUXR_2"/>
    <property type="match status" value="1"/>
</dbReference>
<proteinExistence type="predicted"/>
<dbReference type="STRING" id="204669.Acid345_2902"/>
<dbReference type="EMBL" id="CP000360">
    <property type="protein sequence ID" value="ABF41903.1"/>
    <property type="molecule type" value="Genomic_DNA"/>
</dbReference>
<feature type="domain" description="HTH luxR-type" evidence="5">
    <location>
        <begin position="83"/>
        <end position="150"/>
    </location>
</feature>
<keyword evidence="4" id="KW-1133">Transmembrane helix</keyword>
<reference evidence="6 7" key="1">
    <citation type="journal article" date="2009" name="Appl. Environ. Microbiol.">
        <title>Three genomes from the phylum Acidobacteria provide insight into the lifestyles of these microorganisms in soils.</title>
        <authorList>
            <person name="Ward N.L."/>
            <person name="Challacombe J.F."/>
            <person name="Janssen P.H."/>
            <person name="Henrissat B."/>
            <person name="Coutinho P.M."/>
            <person name="Wu M."/>
            <person name="Xie G."/>
            <person name="Haft D.H."/>
            <person name="Sait M."/>
            <person name="Badger J."/>
            <person name="Barabote R.D."/>
            <person name="Bradley B."/>
            <person name="Brettin T.S."/>
            <person name="Brinkac L.M."/>
            <person name="Bruce D."/>
            <person name="Creasy T."/>
            <person name="Daugherty S.C."/>
            <person name="Davidsen T.M."/>
            <person name="DeBoy R.T."/>
            <person name="Detter J.C."/>
            <person name="Dodson R.J."/>
            <person name="Durkin A.S."/>
            <person name="Ganapathy A."/>
            <person name="Gwinn-Giglio M."/>
            <person name="Han C.S."/>
            <person name="Khouri H."/>
            <person name="Kiss H."/>
            <person name="Kothari S.P."/>
            <person name="Madupu R."/>
            <person name="Nelson K.E."/>
            <person name="Nelson W.C."/>
            <person name="Paulsen I."/>
            <person name="Penn K."/>
            <person name="Ren Q."/>
            <person name="Rosovitz M.J."/>
            <person name="Selengut J.D."/>
            <person name="Shrivastava S."/>
            <person name="Sullivan S.A."/>
            <person name="Tapia R."/>
            <person name="Thompson L.S."/>
            <person name="Watkins K.L."/>
            <person name="Yang Q."/>
            <person name="Yu C."/>
            <person name="Zafar N."/>
            <person name="Zhou L."/>
            <person name="Kuske C.R."/>
        </authorList>
    </citation>
    <scope>NUCLEOTIDE SEQUENCE [LARGE SCALE GENOMIC DNA]</scope>
    <source>
        <strain evidence="6 7">Ellin345</strain>
    </source>
</reference>
<dbReference type="SMART" id="SM00421">
    <property type="entry name" value="HTH_LUXR"/>
    <property type="match status" value="1"/>
</dbReference>
<keyword evidence="4" id="KW-0472">Membrane</keyword>
<evidence type="ECO:0000256" key="1">
    <source>
        <dbReference type="ARBA" id="ARBA00023015"/>
    </source>
</evidence>
<dbReference type="OrthoDB" id="9780153at2"/>
<feature type="transmembrane region" description="Helical" evidence="4">
    <location>
        <begin position="35"/>
        <end position="53"/>
    </location>
</feature>
<evidence type="ECO:0000256" key="2">
    <source>
        <dbReference type="ARBA" id="ARBA00023125"/>
    </source>
</evidence>
<dbReference type="KEGG" id="aba:Acid345_2902"/>
<sequence length="153" mass="17057">MKRHVLIFGLVGGLLIATLQYTEYRFIVIEHSFEIYGALVAVLFAAFGIWLGLRITRRRETIRETVVVKEVLVPAEAGPFAPDTARQQELGITAREMEILTLVAHGLSNREIATQLFVSENTVKTHCARAFDKLGAARRTQAVQRGKELGLLP</sequence>